<dbReference type="GO" id="GO:0005886">
    <property type="term" value="C:plasma membrane"/>
    <property type="evidence" value="ECO:0007669"/>
    <property type="project" value="UniProtKB-SubCell"/>
</dbReference>
<dbReference type="CDD" id="cd15918">
    <property type="entry name" value="7tmA_OR1_7-like"/>
    <property type="match status" value="1"/>
</dbReference>
<keyword evidence="11 13" id="KW-0675">Receptor</keyword>
<organism evidence="16 17">
    <name type="scientific">Sciurus vulgaris</name>
    <name type="common">Eurasian red squirrel</name>
    <dbReference type="NCBI Taxonomy" id="55149"/>
    <lineage>
        <taxon>Eukaryota</taxon>
        <taxon>Metazoa</taxon>
        <taxon>Chordata</taxon>
        <taxon>Craniata</taxon>
        <taxon>Vertebrata</taxon>
        <taxon>Euteleostomi</taxon>
        <taxon>Mammalia</taxon>
        <taxon>Eutheria</taxon>
        <taxon>Euarchontoglires</taxon>
        <taxon>Glires</taxon>
        <taxon>Rodentia</taxon>
        <taxon>Sciuromorpha</taxon>
        <taxon>Sciuridae</taxon>
        <taxon>Sciurinae</taxon>
        <taxon>Sciurini</taxon>
        <taxon>Sciurus</taxon>
    </lineage>
</organism>
<evidence type="ECO:0000259" key="15">
    <source>
        <dbReference type="PROSITE" id="PS50262"/>
    </source>
</evidence>
<dbReference type="Gene3D" id="1.20.1070.10">
    <property type="entry name" value="Rhodopsin 7-helix transmembrane proteins"/>
    <property type="match status" value="1"/>
</dbReference>
<dbReference type="PROSITE" id="PS50262">
    <property type="entry name" value="G_PROTEIN_RECEP_F1_2"/>
    <property type="match status" value="1"/>
</dbReference>
<dbReference type="Pfam" id="PF13853">
    <property type="entry name" value="7tm_4"/>
    <property type="match status" value="1"/>
</dbReference>
<evidence type="ECO:0000256" key="7">
    <source>
        <dbReference type="ARBA" id="ARBA00022989"/>
    </source>
</evidence>
<dbReference type="PANTHER" id="PTHR48001">
    <property type="entry name" value="OLFACTORY RECEPTOR"/>
    <property type="match status" value="1"/>
</dbReference>
<keyword evidence="3 14" id="KW-1003">Cell membrane</keyword>
<evidence type="ECO:0000256" key="12">
    <source>
        <dbReference type="ARBA" id="ARBA00023224"/>
    </source>
</evidence>
<feature type="transmembrane region" description="Helical" evidence="14">
    <location>
        <begin position="98"/>
        <end position="120"/>
    </location>
</feature>
<dbReference type="AlphaFoldDB" id="A0A8D2AYQ8"/>
<evidence type="ECO:0000256" key="4">
    <source>
        <dbReference type="ARBA" id="ARBA00022606"/>
    </source>
</evidence>
<evidence type="ECO:0000256" key="11">
    <source>
        <dbReference type="ARBA" id="ARBA00023170"/>
    </source>
</evidence>
<dbReference type="PRINTS" id="PR00237">
    <property type="entry name" value="GPCRRHODOPSN"/>
</dbReference>
<dbReference type="SMART" id="SM01381">
    <property type="entry name" value="7TM_GPCR_Srsx"/>
    <property type="match status" value="1"/>
</dbReference>
<reference evidence="16" key="2">
    <citation type="submission" date="2025-09" db="UniProtKB">
        <authorList>
            <consortium name="Ensembl"/>
        </authorList>
    </citation>
    <scope>IDENTIFICATION</scope>
</reference>
<name>A0A8D2AYQ8_SCIVU</name>
<dbReference type="Ensembl" id="ENSSVLT00005006598.1">
    <property type="protein sequence ID" value="ENSSVLP00005005930.1"/>
    <property type="gene ID" value="ENSSVLG00005004820.1"/>
</dbReference>
<dbReference type="GeneTree" id="ENSGT00940000164680"/>
<dbReference type="PROSITE" id="PS00237">
    <property type="entry name" value="G_PROTEIN_RECEP_F1_1"/>
    <property type="match status" value="1"/>
</dbReference>
<evidence type="ECO:0000313" key="17">
    <source>
        <dbReference type="Proteomes" id="UP000694564"/>
    </source>
</evidence>
<feature type="transmembrane region" description="Helical" evidence="14">
    <location>
        <begin position="237"/>
        <end position="260"/>
    </location>
</feature>
<evidence type="ECO:0000256" key="2">
    <source>
        <dbReference type="ARBA" id="ARBA00004651"/>
    </source>
</evidence>
<dbReference type="GO" id="GO:0004984">
    <property type="term" value="F:olfactory receptor activity"/>
    <property type="evidence" value="ECO:0007669"/>
    <property type="project" value="InterPro"/>
</dbReference>
<evidence type="ECO:0000256" key="6">
    <source>
        <dbReference type="ARBA" id="ARBA00022725"/>
    </source>
</evidence>
<evidence type="ECO:0000313" key="16">
    <source>
        <dbReference type="Ensembl" id="ENSSVLP00005005930.1"/>
    </source>
</evidence>
<evidence type="ECO:0000256" key="3">
    <source>
        <dbReference type="ARBA" id="ARBA00022475"/>
    </source>
</evidence>
<keyword evidence="7 14" id="KW-1133">Transmembrane helix</keyword>
<dbReference type="SUPFAM" id="SSF81321">
    <property type="entry name" value="Family A G protein-coupled receptor-like"/>
    <property type="match status" value="1"/>
</dbReference>
<keyword evidence="17" id="KW-1185">Reference proteome</keyword>
<evidence type="ECO:0000256" key="1">
    <source>
        <dbReference type="ARBA" id="ARBA00002936"/>
    </source>
</evidence>
<keyword evidence="4 14" id="KW-0716">Sensory transduction</keyword>
<dbReference type="InterPro" id="IPR000276">
    <property type="entry name" value="GPCR_Rhodpsn"/>
</dbReference>
<evidence type="ECO:0000256" key="8">
    <source>
        <dbReference type="ARBA" id="ARBA00023040"/>
    </source>
</evidence>
<proteinExistence type="inferred from homology"/>
<reference evidence="16" key="1">
    <citation type="submission" date="2025-08" db="UniProtKB">
        <authorList>
            <consortium name="Ensembl"/>
        </authorList>
    </citation>
    <scope>IDENTIFICATION</scope>
</reference>
<keyword evidence="9 14" id="KW-0472">Membrane</keyword>
<feature type="domain" description="G-protein coupled receptors family 1 profile" evidence="15">
    <location>
        <begin position="41"/>
        <end position="290"/>
    </location>
</feature>
<evidence type="ECO:0000256" key="5">
    <source>
        <dbReference type="ARBA" id="ARBA00022692"/>
    </source>
</evidence>
<dbReference type="FunFam" id="1.20.1070.10:FF:000082">
    <property type="entry name" value="Olfactory receptor 1A1"/>
    <property type="match status" value="1"/>
</dbReference>
<feature type="transmembrane region" description="Helical" evidence="14">
    <location>
        <begin position="196"/>
        <end position="225"/>
    </location>
</feature>
<dbReference type="PRINTS" id="PR00245">
    <property type="entry name" value="OLFACTORYR"/>
</dbReference>
<gene>
    <name evidence="16" type="primary">OR1C1</name>
</gene>
<comment type="similarity">
    <text evidence="13">Belongs to the G-protein coupled receptor 1 family.</text>
</comment>
<protein>
    <recommendedName>
        <fullName evidence="14">Olfactory receptor</fullName>
    </recommendedName>
</protein>
<dbReference type="InterPro" id="IPR000725">
    <property type="entry name" value="Olfact_rcpt"/>
</dbReference>
<keyword evidence="8 13" id="KW-0297">G-protein coupled receptor</keyword>
<keyword evidence="12 13" id="KW-0807">Transducer</keyword>
<evidence type="ECO:0000256" key="10">
    <source>
        <dbReference type="ARBA" id="ARBA00023157"/>
    </source>
</evidence>
<keyword evidence="5 13" id="KW-0812">Transmembrane</keyword>
<dbReference type="Proteomes" id="UP000694564">
    <property type="component" value="Chromosome 6"/>
</dbReference>
<comment type="subcellular location">
    <subcellularLocation>
        <location evidence="2 14">Cell membrane</location>
        <topology evidence="2 14">Multi-pass membrane protein</topology>
    </subcellularLocation>
</comment>
<feature type="transmembrane region" description="Helical" evidence="14">
    <location>
        <begin position="59"/>
        <end position="78"/>
    </location>
</feature>
<accession>A0A8D2AYQ8</accession>
<keyword evidence="10" id="KW-1015">Disulfide bond</keyword>
<dbReference type="GO" id="GO:0004930">
    <property type="term" value="F:G protein-coupled receptor activity"/>
    <property type="evidence" value="ECO:0007669"/>
    <property type="project" value="UniProtKB-KW"/>
</dbReference>
<feature type="transmembrane region" description="Helical" evidence="14">
    <location>
        <begin position="132"/>
        <end position="158"/>
    </location>
</feature>
<keyword evidence="6 14" id="KW-0552">Olfaction</keyword>
<dbReference type="OrthoDB" id="9444602at2759"/>
<feature type="transmembrane region" description="Helical" evidence="14">
    <location>
        <begin position="272"/>
        <end position="292"/>
    </location>
</feature>
<evidence type="ECO:0000256" key="13">
    <source>
        <dbReference type="RuleBase" id="RU000688"/>
    </source>
</evidence>
<dbReference type="InterPro" id="IPR017452">
    <property type="entry name" value="GPCR_Rhodpsn_7TM"/>
</dbReference>
<evidence type="ECO:0000256" key="9">
    <source>
        <dbReference type="ARBA" id="ARBA00023136"/>
    </source>
</evidence>
<comment type="function">
    <text evidence="1">Odorant receptor.</text>
</comment>
<feature type="transmembrane region" description="Helical" evidence="14">
    <location>
        <begin position="26"/>
        <end position="47"/>
    </location>
</feature>
<sequence>MEKGNLTATRELVLLGLPGSSAHPHVLATLFLCMYLVAVSGNTLMVLAVWGDSRLHSPMYLFLGHLAFVDVCFVSTTVPKMAVNLLTGTSTITLAGCLAQLFFFISFVNMDSLLLCAMAYDRYMAICHPLRYAALVSPWLCLRLVAGLWALAGLHALLHTLLMARLSFCASSVIHHFFCDLHPLLQLSCSDVSLNVMVILSVGAPLALTPLAGILTSYGLILCTILKLTSTRGKQRAFSTCSGHLSLVVLFYGSATAVYFSPASPHTPEGDALSAAVYAVVTPMLNPFLYSLRNREVKVALQKVLCEPLSAATATRDGS</sequence>
<evidence type="ECO:0000256" key="14">
    <source>
        <dbReference type="RuleBase" id="RU363047"/>
    </source>
</evidence>